<dbReference type="Proteomes" id="UP001139494">
    <property type="component" value="Unassembled WGS sequence"/>
</dbReference>
<evidence type="ECO:0000313" key="2">
    <source>
        <dbReference type="Proteomes" id="UP001139494"/>
    </source>
</evidence>
<proteinExistence type="predicted"/>
<evidence type="ECO:0000313" key="1">
    <source>
        <dbReference type="EMBL" id="MCQ4334099.1"/>
    </source>
</evidence>
<reference evidence="1" key="1">
    <citation type="journal article" date="2023" name="Front. Microbiol.">
        <title>Genomic-based phylogenetic and metabolic analyses of the genus Natronomonas, and description of Natronomonas aquatica sp. nov.</title>
        <authorList>
            <person name="Garcia-Roldan A."/>
            <person name="Duran-Viseras A."/>
            <person name="de la Haba R.R."/>
            <person name="Corral P."/>
            <person name="Sanchez-Porro C."/>
            <person name="Ventosa A."/>
        </authorList>
    </citation>
    <scope>NUCLEOTIDE SEQUENCE</scope>
    <source>
        <strain evidence="1">F2-12</strain>
    </source>
</reference>
<sequence>MSESSRDGIESWTESMSARERIRSVAETLQEPRSINWISDQADAAWSTTNEELQELVTQGQLRRVEAGETTLYQPDYTRLLFDEIRTLIEENTREELRDELAAITDEIETWQNTYEVETWEELEQSLADSDLSSVEIRERRDVIAFWQENEADRRLIKHALKLYSDVEAAREQLTNVADRARS</sequence>
<dbReference type="Pfam" id="PF24033">
    <property type="entry name" value="DUF7342"/>
    <property type="match status" value="1"/>
</dbReference>
<dbReference type="RefSeq" id="WP_256030134.1">
    <property type="nucleotide sequence ID" value="NZ_JAHLKM010000017.1"/>
</dbReference>
<keyword evidence="2" id="KW-1185">Reference proteome</keyword>
<dbReference type="InterPro" id="IPR055766">
    <property type="entry name" value="DUF7342"/>
</dbReference>
<name>A0A9R1CRZ1_9EURY</name>
<gene>
    <name evidence="1" type="ORF">KM295_11530</name>
</gene>
<accession>A0A9R1CRZ1</accession>
<comment type="caution">
    <text evidence="1">The sequence shown here is derived from an EMBL/GenBank/DDBJ whole genome shotgun (WGS) entry which is preliminary data.</text>
</comment>
<dbReference type="EMBL" id="JAHLKM010000017">
    <property type="protein sequence ID" value="MCQ4334099.1"/>
    <property type="molecule type" value="Genomic_DNA"/>
</dbReference>
<evidence type="ECO:0008006" key="3">
    <source>
        <dbReference type="Google" id="ProtNLM"/>
    </source>
</evidence>
<organism evidence="1 2">
    <name type="scientific">Natronomonas aquatica</name>
    <dbReference type="NCBI Taxonomy" id="2841590"/>
    <lineage>
        <taxon>Archaea</taxon>
        <taxon>Methanobacteriati</taxon>
        <taxon>Methanobacteriota</taxon>
        <taxon>Stenosarchaea group</taxon>
        <taxon>Halobacteria</taxon>
        <taxon>Halobacteriales</taxon>
        <taxon>Natronomonadaceae</taxon>
        <taxon>Natronomonas</taxon>
    </lineage>
</organism>
<dbReference type="AlphaFoldDB" id="A0A9R1CRZ1"/>
<protein>
    <recommendedName>
        <fullName evidence="3">HTH domain protein</fullName>
    </recommendedName>
</protein>